<evidence type="ECO:0008006" key="4">
    <source>
        <dbReference type="Google" id="ProtNLM"/>
    </source>
</evidence>
<gene>
    <name evidence="2" type="ORF">DJ64_33970</name>
</gene>
<evidence type="ECO:0000313" key="3">
    <source>
        <dbReference type="Proteomes" id="UP000027632"/>
    </source>
</evidence>
<name>A0ABR4T3R8_9ACTN</name>
<sequence>MTSVGCSPRSADGTSMNGITPTASATVRACSTSPSSATALKPSGPDDTRAIIRSSTSGTALRANHSPYEAKSSTGIGCA</sequence>
<protein>
    <recommendedName>
        <fullName evidence="4">Lipoprotein</fullName>
    </recommendedName>
</protein>
<dbReference type="EMBL" id="JJMG01000088">
    <property type="protein sequence ID" value="KEG42098.1"/>
    <property type="molecule type" value="Genomic_DNA"/>
</dbReference>
<feature type="region of interest" description="Disordered" evidence="1">
    <location>
        <begin position="1"/>
        <end position="79"/>
    </location>
</feature>
<evidence type="ECO:0000256" key="1">
    <source>
        <dbReference type="SAM" id="MobiDB-lite"/>
    </source>
</evidence>
<accession>A0ABR4T3R8</accession>
<keyword evidence="3" id="KW-1185">Reference proteome</keyword>
<organism evidence="2 3">
    <name type="scientific">Streptomyces griseorubens</name>
    <dbReference type="NCBI Taxonomy" id="66897"/>
    <lineage>
        <taxon>Bacteria</taxon>
        <taxon>Bacillati</taxon>
        <taxon>Actinomycetota</taxon>
        <taxon>Actinomycetes</taxon>
        <taxon>Kitasatosporales</taxon>
        <taxon>Streptomycetaceae</taxon>
        <taxon>Streptomyces</taxon>
        <taxon>Streptomyces althioticus group</taxon>
    </lineage>
</organism>
<proteinExistence type="predicted"/>
<feature type="compositionally biased region" description="Polar residues" evidence="1">
    <location>
        <begin position="12"/>
        <end position="38"/>
    </location>
</feature>
<dbReference type="Proteomes" id="UP000027632">
    <property type="component" value="Unassembled WGS sequence"/>
</dbReference>
<reference evidence="2 3" key="1">
    <citation type="submission" date="2014-04" db="EMBL/GenBank/DDBJ databases">
        <title>Draft genome sequence of the novel Streptomyces griseorubens JSD-1 playing a role in carbon and nitrogen cycle.</title>
        <authorList>
            <consortium name="Shanghai Jiao Tong University"/>
            <person name="Feng H."/>
            <person name="Sun Y."/>
            <person name="Zhi Y."/>
            <person name="Mao L."/>
            <person name="Luo Y."/>
            <person name="Wei X."/>
            <person name="Zhou P."/>
        </authorList>
    </citation>
    <scope>NUCLEOTIDE SEQUENCE [LARGE SCALE GENOMIC DNA]</scope>
    <source>
        <strain evidence="2 3">JSD-1</strain>
    </source>
</reference>
<comment type="caution">
    <text evidence="2">The sequence shown here is derived from an EMBL/GenBank/DDBJ whole genome shotgun (WGS) entry which is preliminary data.</text>
</comment>
<evidence type="ECO:0000313" key="2">
    <source>
        <dbReference type="EMBL" id="KEG42098.1"/>
    </source>
</evidence>